<dbReference type="GO" id="GO:0006955">
    <property type="term" value="P:immune response"/>
    <property type="evidence" value="ECO:0007669"/>
    <property type="project" value="InterPro"/>
</dbReference>
<proteinExistence type="predicted"/>
<evidence type="ECO:0000313" key="8">
    <source>
        <dbReference type="Proteomes" id="UP001152803"/>
    </source>
</evidence>
<keyword evidence="4" id="KW-1015">Disulfide bond</keyword>
<dbReference type="EMBL" id="JAFJMO010000002">
    <property type="protein sequence ID" value="KAJ8284907.1"/>
    <property type="molecule type" value="Genomic_DNA"/>
</dbReference>
<name>A0A9Q1I5Z7_CONCO</name>
<dbReference type="SUPFAM" id="SSF54117">
    <property type="entry name" value="Interleukin 8-like chemokines"/>
    <property type="match status" value="1"/>
</dbReference>
<dbReference type="GO" id="GO:0005615">
    <property type="term" value="C:extracellular space"/>
    <property type="evidence" value="ECO:0007669"/>
    <property type="project" value="UniProtKB-KW"/>
</dbReference>
<dbReference type="Pfam" id="PF00048">
    <property type="entry name" value="IL8"/>
    <property type="match status" value="1"/>
</dbReference>
<dbReference type="InterPro" id="IPR036048">
    <property type="entry name" value="Interleukin_8-like_sf"/>
</dbReference>
<evidence type="ECO:0000256" key="4">
    <source>
        <dbReference type="ARBA" id="ARBA00023157"/>
    </source>
</evidence>
<dbReference type="SMART" id="SM00199">
    <property type="entry name" value="SCY"/>
    <property type="match status" value="1"/>
</dbReference>
<protein>
    <recommendedName>
        <fullName evidence="6">Chemokine interleukin-8-like domain-containing protein</fullName>
    </recommendedName>
</protein>
<feature type="domain" description="Chemokine interleukin-8-like" evidence="6">
    <location>
        <begin position="32"/>
        <end position="95"/>
    </location>
</feature>
<evidence type="ECO:0000259" key="6">
    <source>
        <dbReference type="SMART" id="SM00199"/>
    </source>
</evidence>
<dbReference type="PANTHER" id="PTHR12015">
    <property type="entry name" value="SMALL INDUCIBLE CYTOKINE A"/>
    <property type="match status" value="1"/>
</dbReference>
<keyword evidence="8" id="KW-1185">Reference proteome</keyword>
<dbReference type="Gene3D" id="2.40.50.40">
    <property type="match status" value="1"/>
</dbReference>
<keyword evidence="2" id="KW-0202">Cytokine</keyword>
<dbReference type="PRINTS" id="PR00437">
    <property type="entry name" value="SMALLCYTKCXC"/>
</dbReference>
<evidence type="ECO:0000256" key="2">
    <source>
        <dbReference type="ARBA" id="ARBA00022514"/>
    </source>
</evidence>
<dbReference type="GO" id="GO:0008009">
    <property type="term" value="F:chemokine activity"/>
    <property type="evidence" value="ECO:0007669"/>
    <property type="project" value="InterPro"/>
</dbReference>
<dbReference type="OrthoDB" id="9948647at2759"/>
<reference evidence="7" key="1">
    <citation type="journal article" date="2023" name="Science">
        <title>Genome structures resolve the early diversification of teleost fishes.</title>
        <authorList>
            <person name="Parey E."/>
            <person name="Louis A."/>
            <person name="Montfort J."/>
            <person name="Bouchez O."/>
            <person name="Roques C."/>
            <person name="Iampietro C."/>
            <person name="Lluch J."/>
            <person name="Castinel A."/>
            <person name="Donnadieu C."/>
            <person name="Desvignes T."/>
            <person name="Floi Bucao C."/>
            <person name="Jouanno E."/>
            <person name="Wen M."/>
            <person name="Mejri S."/>
            <person name="Dirks R."/>
            <person name="Jansen H."/>
            <person name="Henkel C."/>
            <person name="Chen W.J."/>
            <person name="Zahm M."/>
            <person name="Cabau C."/>
            <person name="Klopp C."/>
            <person name="Thompson A.W."/>
            <person name="Robinson-Rechavi M."/>
            <person name="Braasch I."/>
            <person name="Lecointre G."/>
            <person name="Bobe J."/>
            <person name="Postlethwait J.H."/>
            <person name="Berthelot C."/>
            <person name="Roest Crollius H."/>
            <person name="Guiguen Y."/>
        </authorList>
    </citation>
    <scope>NUCLEOTIDE SEQUENCE</scope>
    <source>
        <strain evidence="7">Concon-B</strain>
    </source>
</reference>
<sequence length="115" mass="13530">MDFKVSWCFIVLLLLCGMDAETEHMVGATSIRERCECLKTIDKVPWRRIADFAITNKGALCKNVQIVLYLKGKKEVCLNPDSKQGKRLQKCWQRIYENQTRKKACLRHKRRRSKN</sequence>
<dbReference type="AlphaFoldDB" id="A0A9Q1I5Z7"/>
<dbReference type="InterPro" id="IPR001089">
    <property type="entry name" value="Chemokine_CXC"/>
</dbReference>
<feature type="chain" id="PRO_5040162079" description="Chemokine interleukin-8-like domain-containing protein" evidence="5">
    <location>
        <begin position="23"/>
        <end position="115"/>
    </location>
</feature>
<evidence type="ECO:0000313" key="7">
    <source>
        <dbReference type="EMBL" id="KAJ8284907.1"/>
    </source>
</evidence>
<evidence type="ECO:0000256" key="5">
    <source>
        <dbReference type="SAM" id="SignalP"/>
    </source>
</evidence>
<keyword evidence="3 5" id="KW-0732">Signal</keyword>
<gene>
    <name evidence="7" type="ORF">COCON_G00037570</name>
</gene>
<dbReference type="PRINTS" id="PR00436">
    <property type="entry name" value="INTERLEUKIN8"/>
</dbReference>
<dbReference type="Proteomes" id="UP001152803">
    <property type="component" value="Unassembled WGS sequence"/>
</dbReference>
<keyword evidence="1" id="KW-0145">Chemotaxis</keyword>
<organism evidence="7 8">
    <name type="scientific">Conger conger</name>
    <name type="common">Conger eel</name>
    <name type="synonym">Muraena conger</name>
    <dbReference type="NCBI Taxonomy" id="82655"/>
    <lineage>
        <taxon>Eukaryota</taxon>
        <taxon>Metazoa</taxon>
        <taxon>Chordata</taxon>
        <taxon>Craniata</taxon>
        <taxon>Vertebrata</taxon>
        <taxon>Euteleostomi</taxon>
        <taxon>Actinopterygii</taxon>
        <taxon>Neopterygii</taxon>
        <taxon>Teleostei</taxon>
        <taxon>Anguilliformes</taxon>
        <taxon>Congridae</taxon>
        <taxon>Conger</taxon>
    </lineage>
</organism>
<comment type="caution">
    <text evidence="7">The sequence shown here is derived from an EMBL/GenBank/DDBJ whole genome shotgun (WGS) entry which is preliminary data.</text>
</comment>
<evidence type="ECO:0000256" key="1">
    <source>
        <dbReference type="ARBA" id="ARBA00022500"/>
    </source>
</evidence>
<feature type="signal peptide" evidence="5">
    <location>
        <begin position="1"/>
        <end position="22"/>
    </location>
</feature>
<dbReference type="InterPro" id="IPR039809">
    <property type="entry name" value="Chemokine_b/g/d"/>
</dbReference>
<dbReference type="PANTHER" id="PTHR12015:SF191">
    <property type="entry name" value="C-X-C MOTIF CHEMOKINE 11"/>
    <property type="match status" value="1"/>
</dbReference>
<evidence type="ECO:0000256" key="3">
    <source>
        <dbReference type="ARBA" id="ARBA00022729"/>
    </source>
</evidence>
<accession>A0A9Q1I5Z7</accession>
<dbReference type="InterPro" id="IPR001811">
    <property type="entry name" value="Chemokine_IL8-like_dom"/>
</dbReference>